<feature type="region of interest" description="Disordered" evidence="7">
    <location>
        <begin position="379"/>
        <end position="415"/>
    </location>
</feature>
<dbReference type="PANTHER" id="PTHR15467:SF10">
    <property type="entry name" value="HOMEOBOX AND LEUCINE ZIPPER ENCODING B-RELATED"/>
    <property type="match status" value="1"/>
</dbReference>
<evidence type="ECO:0000256" key="4">
    <source>
        <dbReference type="ARBA" id="ARBA00023242"/>
    </source>
</evidence>
<evidence type="ECO:0000256" key="5">
    <source>
        <dbReference type="PROSITE-ProRule" id="PRU00108"/>
    </source>
</evidence>
<dbReference type="Gene3D" id="1.10.10.60">
    <property type="entry name" value="Homeodomain-like"/>
    <property type="match status" value="2"/>
</dbReference>
<feature type="domain" description="Homeobox" evidence="8">
    <location>
        <begin position="418"/>
        <end position="461"/>
    </location>
</feature>
<evidence type="ECO:0000256" key="7">
    <source>
        <dbReference type="SAM" id="MobiDB-lite"/>
    </source>
</evidence>
<gene>
    <name evidence="9" type="ORF">chiPu_0022161</name>
</gene>
<dbReference type="OrthoDB" id="6159439at2759"/>
<dbReference type="Proteomes" id="UP000287033">
    <property type="component" value="Unassembled WGS sequence"/>
</dbReference>
<evidence type="ECO:0000313" key="9">
    <source>
        <dbReference type="EMBL" id="GCC18991.1"/>
    </source>
</evidence>
<feature type="DNA-binding region" description="Homeobox" evidence="5">
    <location>
        <begin position="603"/>
        <end position="662"/>
    </location>
</feature>
<accession>A0A401RLD5</accession>
<dbReference type="GO" id="GO:0005634">
    <property type="term" value="C:nucleus"/>
    <property type="evidence" value="ECO:0007669"/>
    <property type="project" value="UniProtKB-SubCell"/>
</dbReference>
<feature type="compositionally biased region" description="Low complexity" evidence="7">
    <location>
        <begin position="334"/>
        <end position="346"/>
    </location>
</feature>
<dbReference type="GO" id="GO:0000981">
    <property type="term" value="F:DNA-binding transcription factor activity, RNA polymerase II-specific"/>
    <property type="evidence" value="ECO:0007669"/>
    <property type="project" value="TreeGrafter"/>
</dbReference>
<dbReference type="SMART" id="SM00389">
    <property type="entry name" value="HOX"/>
    <property type="match status" value="2"/>
</dbReference>
<evidence type="ECO:0000256" key="2">
    <source>
        <dbReference type="ARBA" id="ARBA00023125"/>
    </source>
</evidence>
<dbReference type="AlphaFoldDB" id="A0A401RLD5"/>
<dbReference type="CDD" id="cd00086">
    <property type="entry name" value="homeodomain"/>
    <property type="match status" value="2"/>
</dbReference>
<comment type="caution">
    <text evidence="9">The sequence shown here is derived from an EMBL/GenBank/DDBJ whole genome shotgun (WGS) entry which is preliminary data.</text>
</comment>
<feature type="region of interest" description="Disordered" evidence="7">
    <location>
        <begin position="554"/>
        <end position="612"/>
    </location>
</feature>
<feature type="region of interest" description="Disordered" evidence="7">
    <location>
        <begin position="54"/>
        <end position="87"/>
    </location>
</feature>
<keyword evidence="2 5" id="KW-0238">DNA-binding</keyword>
<feature type="region of interest" description="Disordered" evidence="7">
    <location>
        <begin position="1"/>
        <end position="29"/>
    </location>
</feature>
<organism evidence="9 10">
    <name type="scientific">Chiloscyllium punctatum</name>
    <name type="common">Brownbanded bambooshark</name>
    <name type="synonym">Hemiscyllium punctatum</name>
    <dbReference type="NCBI Taxonomy" id="137246"/>
    <lineage>
        <taxon>Eukaryota</taxon>
        <taxon>Metazoa</taxon>
        <taxon>Chordata</taxon>
        <taxon>Craniata</taxon>
        <taxon>Vertebrata</taxon>
        <taxon>Chondrichthyes</taxon>
        <taxon>Elasmobranchii</taxon>
        <taxon>Galeomorphii</taxon>
        <taxon>Galeoidea</taxon>
        <taxon>Orectolobiformes</taxon>
        <taxon>Hemiscylliidae</taxon>
        <taxon>Chiloscyllium</taxon>
    </lineage>
</organism>
<feature type="compositionally biased region" description="Acidic residues" evidence="7">
    <location>
        <begin position="63"/>
        <end position="87"/>
    </location>
</feature>
<feature type="compositionally biased region" description="Basic and acidic residues" evidence="7">
    <location>
        <begin position="567"/>
        <end position="578"/>
    </location>
</feature>
<evidence type="ECO:0000259" key="8">
    <source>
        <dbReference type="PROSITE" id="PS50071"/>
    </source>
</evidence>
<feature type="compositionally biased region" description="Basic residues" evidence="7">
    <location>
        <begin position="704"/>
        <end position="716"/>
    </location>
</feature>
<keyword evidence="3 5" id="KW-0371">Homeobox</keyword>
<dbReference type="PROSITE" id="PS50071">
    <property type="entry name" value="HOMEOBOX_2"/>
    <property type="match status" value="2"/>
</dbReference>
<feature type="region of interest" description="Disordered" evidence="7">
    <location>
        <begin position="194"/>
        <end position="366"/>
    </location>
</feature>
<dbReference type="PANTHER" id="PTHR15467">
    <property type="entry name" value="ZINC-FINGERS AND HOMEOBOXES RELATED"/>
    <property type="match status" value="1"/>
</dbReference>
<feature type="domain" description="Homeobox" evidence="8">
    <location>
        <begin position="601"/>
        <end position="661"/>
    </location>
</feature>
<feature type="region of interest" description="Disordered" evidence="7">
    <location>
        <begin position="675"/>
        <end position="694"/>
    </location>
</feature>
<reference evidence="9 10" key="1">
    <citation type="journal article" date="2018" name="Nat. Ecol. Evol.">
        <title>Shark genomes provide insights into elasmobranch evolution and the origin of vertebrates.</title>
        <authorList>
            <person name="Hara Y"/>
            <person name="Yamaguchi K"/>
            <person name="Onimaru K"/>
            <person name="Kadota M"/>
            <person name="Koyanagi M"/>
            <person name="Keeley SD"/>
            <person name="Tatsumi K"/>
            <person name="Tanaka K"/>
            <person name="Motone F"/>
            <person name="Kageyama Y"/>
            <person name="Nozu R"/>
            <person name="Adachi N"/>
            <person name="Nishimura O"/>
            <person name="Nakagawa R"/>
            <person name="Tanegashima C"/>
            <person name="Kiyatake I"/>
            <person name="Matsumoto R"/>
            <person name="Murakumo K"/>
            <person name="Nishida K"/>
            <person name="Terakita A"/>
            <person name="Kuratani S"/>
            <person name="Sato K"/>
            <person name="Hyodo S Kuraku.S."/>
        </authorList>
    </citation>
    <scope>NUCLEOTIDE SEQUENCE [LARGE SCALE GENOMIC DNA]</scope>
</reference>
<feature type="compositionally biased region" description="Gly residues" evidence="7">
    <location>
        <begin position="384"/>
        <end position="393"/>
    </location>
</feature>
<dbReference type="OMA" id="KLWHIQK"/>
<dbReference type="Pfam" id="PF00046">
    <property type="entry name" value="Homeodomain"/>
    <property type="match status" value="1"/>
</dbReference>
<feature type="compositionally biased region" description="Polar residues" evidence="7">
    <location>
        <begin position="272"/>
        <end position="296"/>
    </location>
</feature>
<feature type="region of interest" description="Disordered" evidence="7">
    <location>
        <begin position="704"/>
        <end position="732"/>
    </location>
</feature>
<feature type="DNA-binding region" description="Homeobox" evidence="5">
    <location>
        <begin position="420"/>
        <end position="462"/>
    </location>
</feature>
<dbReference type="EMBL" id="BEZZ01006183">
    <property type="protein sequence ID" value="GCC18991.1"/>
    <property type="molecule type" value="Genomic_DNA"/>
</dbReference>
<feature type="compositionally biased region" description="Low complexity" evidence="7">
    <location>
        <begin position="303"/>
        <end position="318"/>
    </location>
</feature>
<dbReference type="SUPFAM" id="SSF46689">
    <property type="entry name" value="Homeodomain-like"/>
    <property type="match status" value="2"/>
</dbReference>
<evidence type="ECO:0000256" key="3">
    <source>
        <dbReference type="ARBA" id="ARBA00023155"/>
    </source>
</evidence>
<comment type="subcellular location">
    <subcellularLocation>
        <location evidence="1 5 6">Nucleus</location>
    </subcellularLocation>
</comment>
<evidence type="ECO:0000256" key="6">
    <source>
        <dbReference type="RuleBase" id="RU000682"/>
    </source>
</evidence>
<evidence type="ECO:0000256" key="1">
    <source>
        <dbReference type="ARBA" id="ARBA00004123"/>
    </source>
</evidence>
<keyword evidence="10" id="KW-1185">Reference proteome</keyword>
<name>A0A401RLD5_CHIPU</name>
<keyword evidence="4 5" id="KW-0539">Nucleus</keyword>
<dbReference type="GO" id="GO:0003677">
    <property type="term" value="F:DNA binding"/>
    <property type="evidence" value="ECO:0007669"/>
    <property type="project" value="UniProtKB-UniRule"/>
</dbReference>
<feature type="compositionally biased region" description="Basic and acidic residues" evidence="7">
    <location>
        <begin position="13"/>
        <end position="29"/>
    </location>
</feature>
<sequence length="732" mass="75474">MSVQHRYGAPCSAERRTGPGQREPAEGKEAAWANMAASAPEVVYDRIRDRERALGPGRCPWMTEEELEEEGGVGEGVEDDEDDEDGPEGYHCQICGYHTDQLQPFNVHLHSAHPAVVLQELYGLLGLTGGPIPGLGSFGGLVPGLGPFGSVVPDQTSCGGPVPNRGLPRGLILSQGMSGGHVASLGLPGDYVPSQGLPGCPVPSQGLPGGPVPSQDLPGDSVPSQGLPGGPVPSQGLSGGPVPSQDLSRGPVPSQGLSGGPVPSQGLYGGSIPNQGPSGGSIPNQGPSGGSIPNQGPSGGSIPNQGPSGGSVPSPGLSEGTSPSQRPSGGPVSGRGLSALSLLSQARGGGPVPSPVHGEGRLDGRAKPDIVHIDLTGEDEAGGEEGAACGGPGRVPSPACSPSPTPSAELEPGAEGPLAEAFSRFPYPSPEELARCGLSAGLSAERVRVWFAVQRLRHGISWTPEEVREARHRLSSTLRLPVPPTLADGHLVLAPACDGGGEGGGGGGGVLALHLLHPKEASASPGERRCRKAQAQAQAQALRAGIARQWCEEEVRRPQARTAPARSEIERWFSDSRHQPRGPPGEAGPSPHTEPRPGQASPAPSGRPRKTKEQLSVLKAFFLRSRWPSGADYSLLVERTGLARADVIQWFGDTRYALKNGQLKWVHRGLGAGVGGGGAPQAAQREDPAGEGLCGASSAEWLRQKRRRKRRRRRRTLLSGRGDEGEGGGDSN</sequence>
<dbReference type="InterPro" id="IPR001356">
    <property type="entry name" value="HD"/>
</dbReference>
<dbReference type="InterPro" id="IPR009057">
    <property type="entry name" value="Homeodomain-like_sf"/>
</dbReference>
<dbReference type="STRING" id="137246.A0A401RLD5"/>
<protein>
    <recommendedName>
        <fullName evidence="8">Homeobox domain-containing protein</fullName>
    </recommendedName>
</protein>
<evidence type="ECO:0000313" key="10">
    <source>
        <dbReference type="Proteomes" id="UP000287033"/>
    </source>
</evidence>
<proteinExistence type="predicted"/>